<evidence type="ECO:0000313" key="1">
    <source>
        <dbReference type="EMBL" id="AIC11602.1"/>
    </source>
</evidence>
<name>A0A060HF79_XYLFS</name>
<evidence type="ECO:0000313" key="2">
    <source>
        <dbReference type="Proteomes" id="UP000027215"/>
    </source>
</evidence>
<protein>
    <submittedName>
        <fullName evidence="1">Uncharacterized protein</fullName>
    </submittedName>
</protein>
<dbReference type="HOGENOM" id="CLU_3406164_0_0_6"/>
<proteinExistence type="predicted"/>
<organism evidence="1 2">
    <name type="scientific">Xylella fastidiosa subsp. sandyi Ann-1</name>
    <dbReference type="NCBI Taxonomy" id="155920"/>
    <lineage>
        <taxon>Bacteria</taxon>
        <taxon>Pseudomonadati</taxon>
        <taxon>Pseudomonadota</taxon>
        <taxon>Gammaproteobacteria</taxon>
        <taxon>Lysobacterales</taxon>
        <taxon>Lysobacteraceae</taxon>
        <taxon>Xylella</taxon>
    </lineage>
</organism>
<accession>A0A060HF79</accession>
<dbReference type="Proteomes" id="UP000027215">
    <property type="component" value="Chromosome"/>
</dbReference>
<reference evidence="1 2" key="1">
    <citation type="submission" date="2013-08" db="EMBL/GenBank/DDBJ databases">
        <authorList>
            <person name="Stouthamer R."/>
            <person name="Nunney L."/>
        </authorList>
    </citation>
    <scope>NUCLEOTIDE SEQUENCE [LARGE SCALE GENOMIC DNA]</scope>
    <source>
        <strain evidence="2">ann-1</strain>
    </source>
</reference>
<dbReference type="EMBL" id="CP006696">
    <property type="protein sequence ID" value="AIC11602.1"/>
    <property type="molecule type" value="Genomic_DNA"/>
</dbReference>
<dbReference type="AlphaFoldDB" id="A0A060HF79"/>
<dbReference type="KEGG" id="xfs:D934_11915"/>
<sequence>MSIINEVCWGVHVIRQLHDVLLILFPFYLI</sequence>
<gene>
    <name evidence="1" type="ORF">D934_11915</name>
</gene>